<dbReference type="PROSITE" id="PS51318">
    <property type="entry name" value="TAT"/>
    <property type="match status" value="1"/>
</dbReference>
<organism evidence="2 3">
    <name type="scientific">Gemmata massiliana</name>
    <dbReference type="NCBI Taxonomy" id="1210884"/>
    <lineage>
        <taxon>Bacteria</taxon>
        <taxon>Pseudomonadati</taxon>
        <taxon>Planctomycetota</taxon>
        <taxon>Planctomycetia</taxon>
        <taxon>Gemmatales</taxon>
        <taxon>Gemmataceae</taxon>
        <taxon>Gemmata</taxon>
    </lineage>
</organism>
<name>A0A6P2D7M0_9BACT</name>
<evidence type="ECO:0000313" key="3">
    <source>
        <dbReference type="Proteomes" id="UP000464178"/>
    </source>
</evidence>
<dbReference type="KEGG" id="gms:SOIL9_08650"/>
<dbReference type="InterPro" id="IPR006311">
    <property type="entry name" value="TAT_signal"/>
</dbReference>
<dbReference type="Proteomes" id="UP000464178">
    <property type="component" value="Chromosome"/>
</dbReference>
<dbReference type="InterPro" id="IPR036866">
    <property type="entry name" value="RibonucZ/Hydroxyglut_hydro"/>
</dbReference>
<dbReference type="InterPro" id="IPR001279">
    <property type="entry name" value="Metallo-B-lactamas"/>
</dbReference>
<evidence type="ECO:0000313" key="2">
    <source>
        <dbReference type="EMBL" id="VTR97149.1"/>
    </source>
</evidence>
<evidence type="ECO:0000259" key="1">
    <source>
        <dbReference type="SMART" id="SM00849"/>
    </source>
</evidence>
<proteinExistence type="predicted"/>
<dbReference type="EMBL" id="LR593886">
    <property type="protein sequence ID" value="VTR97149.1"/>
    <property type="molecule type" value="Genomic_DNA"/>
</dbReference>
<keyword evidence="3" id="KW-1185">Reference proteome</keyword>
<dbReference type="SUPFAM" id="SSF56281">
    <property type="entry name" value="Metallo-hydrolase/oxidoreductase"/>
    <property type="match status" value="1"/>
</dbReference>
<dbReference type="PANTHER" id="PTHR36839:SF1">
    <property type="entry name" value="METALLO-BETA-LACTAMASE FAMILY PROTEIN (AFU_ORTHOLOGUE AFUA_5G12770)"/>
    <property type="match status" value="1"/>
</dbReference>
<dbReference type="Gene3D" id="3.60.15.10">
    <property type="entry name" value="Ribonuclease Z/Hydroxyacylglutathione hydrolase-like"/>
    <property type="match status" value="1"/>
</dbReference>
<reference evidence="2 3" key="1">
    <citation type="submission" date="2019-05" db="EMBL/GenBank/DDBJ databases">
        <authorList>
            <consortium name="Science for Life Laboratories"/>
        </authorList>
    </citation>
    <scope>NUCLEOTIDE SEQUENCE [LARGE SCALE GENOMIC DNA]</scope>
    <source>
        <strain evidence="2">Soil9</strain>
    </source>
</reference>
<dbReference type="InterPro" id="IPR019546">
    <property type="entry name" value="TAT_signal_bac_arc"/>
</dbReference>
<dbReference type="NCBIfam" id="TIGR01409">
    <property type="entry name" value="TAT_signal_seq"/>
    <property type="match status" value="1"/>
</dbReference>
<protein>
    <recommendedName>
        <fullName evidence="1">Metallo-beta-lactamase domain-containing protein</fullName>
    </recommendedName>
</protein>
<accession>A0A6P2D7M0</accession>
<feature type="domain" description="Metallo-beta-lactamase" evidence="1">
    <location>
        <begin position="106"/>
        <end position="271"/>
    </location>
</feature>
<gene>
    <name evidence="2" type="ORF">SOIL9_08650</name>
</gene>
<dbReference type="RefSeq" id="WP_162671078.1">
    <property type="nucleotide sequence ID" value="NZ_LR593886.1"/>
</dbReference>
<dbReference type="PANTHER" id="PTHR36839">
    <property type="entry name" value="METALLO-BETA-LACTAMASE FAMILY PROTEIN (AFU_ORTHOLOGUE AFUA_5G12770)"/>
    <property type="match status" value="1"/>
</dbReference>
<sequence>MSHRQTRRTFLQHSTAAGVALGLTGSTVAGAPAMKHFICVTCGMQYAPTEKEPDACPVCRDERQYVGHGGQKWTTFDEYKKTHKNVFTEEEADLHSIHPQPKAGIGQRAFLVRTKEGNVLWDCVPSLDDATIAAVNKLGGLAAIAVSHPHYYTTMVEWSRAFGHVPIHIHKLDAKWVLRPDDAVKFWDGDTKSLLGGLTLVKTGGHFDGFQVLHWPAGAEGKGVLLSGDQPYVCQDRRWVSFMWSYPNMIPLGPAAIKHVVKSLKPFAFERLYGAFPEQLVKADAKGAVERSADRYLKMIGGA</sequence>
<dbReference type="AlphaFoldDB" id="A0A6P2D7M0"/>
<dbReference type="SUPFAM" id="SSF57802">
    <property type="entry name" value="Rubredoxin-like"/>
    <property type="match status" value="1"/>
</dbReference>
<dbReference type="SMART" id="SM00849">
    <property type="entry name" value="Lactamase_B"/>
    <property type="match status" value="1"/>
</dbReference>